<dbReference type="InterPro" id="IPR010035">
    <property type="entry name" value="Thi_S"/>
</dbReference>
<dbReference type="NCBIfam" id="TIGR01683">
    <property type="entry name" value="thiS"/>
    <property type="match status" value="1"/>
</dbReference>
<organism evidence="1 2">
    <name type="scientific">Deefgea chitinilytica</name>
    <dbReference type="NCBI Taxonomy" id="570276"/>
    <lineage>
        <taxon>Bacteria</taxon>
        <taxon>Pseudomonadati</taxon>
        <taxon>Pseudomonadota</taxon>
        <taxon>Betaproteobacteria</taxon>
        <taxon>Neisseriales</taxon>
        <taxon>Chitinibacteraceae</taxon>
        <taxon>Deefgea</taxon>
    </lineage>
</organism>
<sequence>MIKISINGEPREFPAPLSIAEMVGQLALTGKRIAIEQNGEIVPKSQYAHAMLQEGDVLEMVVAVGGG</sequence>
<dbReference type="Gene3D" id="3.10.20.30">
    <property type="match status" value="1"/>
</dbReference>
<dbReference type="EMBL" id="WOFE01000002">
    <property type="protein sequence ID" value="MBM5571492.1"/>
    <property type="molecule type" value="Genomic_DNA"/>
</dbReference>
<dbReference type="Proteomes" id="UP001195660">
    <property type="component" value="Unassembled WGS sequence"/>
</dbReference>
<reference evidence="1 2" key="1">
    <citation type="submission" date="2019-11" db="EMBL/GenBank/DDBJ databases">
        <title>Novel Deefgea species.</title>
        <authorList>
            <person name="Han J.-H."/>
        </authorList>
    </citation>
    <scope>NUCLEOTIDE SEQUENCE [LARGE SCALE GENOMIC DNA]</scope>
    <source>
        <strain evidence="1 2">LMG 24817</strain>
    </source>
</reference>
<comment type="caution">
    <text evidence="1">The sequence shown here is derived from an EMBL/GenBank/DDBJ whole genome shotgun (WGS) entry which is preliminary data.</text>
</comment>
<name>A0ABS2CBT5_9NEIS</name>
<dbReference type="PANTHER" id="PTHR34472:SF1">
    <property type="entry name" value="SULFUR CARRIER PROTEIN THIS"/>
    <property type="match status" value="1"/>
</dbReference>
<dbReference type="InterPro" id="IPR012675">
    <property type="entry name" value="Beta-grasp_dom_sf"/>
</dbReference>
<dbReference type="PANTHER" id="PTHR34472">
    <property type="entry name" value="SULFUR CARRIER PROTEIN THIS"/>
    <property type="match status" value="1"/>
</dbReference>
<keyword evidence="2" id="KW-1185">Reference proteome</keyword>
<gene>
    <name evidence="1" type="primary">thiS</name>
    <name evidence="1" type="ORF">GM173_07845</name>
</gene>
<dbReference type="Pfam" id="PF02597">
    <property type="entry name" value="ThiS"/>
    <property type="match status" value="1"/>
</dbReference>
<dbReference type="InterPro" id="IPR003749">
    <property type="entry name" value="ThiS/MoaD-like"/>
</dbReference>
<dbReference type="CDD" id="cd00565">
    <property type="entry name" value="Ubl_ThiS"/>
    <property type="match status" value="1"/>
</dbReference>
<evidence type="ECO:0000313" key="1">
    <source>
        <dbReference type="EMBL" id="MBM5571492.1"/>
    </source>
</evidence>
<protein>
    <submittedName>
        <fullName evidence="1">Sulfur carrier protein ThiS</fullName>
    </submittedName>
</protein>
<dbReference type="RefSeq" id="WP_239078423.1">
    <property type="nucleotide sequence ID" value="NZ_WOFE01000002.1"/>
</dbReference>
<proteinExistence type="predicted"/>
<accession>A0ABS2CBT5</accession>
<dbReference type="InterPro" id="IPR016155">
    <property type="entry name" value="Mopterin_synth/thiamin_S_b"/>
</dbReference>
<dbReference type="SUPFAM" id="SSF54285">
    <property type="entry name" value="MoaD/ThiS"/>
    <property type="match status" value="1"/>
</dbReference>
<evidence type="ECO:0000313" key="2">
    <source>
        <dbReference type="Proteomes" id="UP001195660"/>
    </source>
</evidence>